<dbReference type="GO" id="GO:0005509">
    <property type="term" value="F:calcium ion binding"/>
    <property type="evidence" value="ECO:0007669"/>
    <property type="project" value="InterPro"/>
</dbReference>
<evidence type="ECO:0000256" key="3">
    <source>
        <dbReference type="ARBA" id="ARBA00022837"/>
    </source>
</evidence>
<organism evidence="5 6">
    <name type="scientific">Crenothrix polyspora</name>
    <dbReference type="NCBI Taxonomy" id="360316"/>
    <lineage>
        <taxon>Bacteria</taxon>
        <taxon>Pseudomonadati</taxon>
        <taxon>Pseudomonadota</taxon>
        <taxon>Gammaproteobacteria</taxon>
        <taxon>Methylococcales</taxon>
        <taxon>Crenotrichaceae</taxon>
        <taxon>Crenothrix</taxon>
    </lineage>
</organism>
<keyword evidence="2" id="KW-0964">Secreted</keyword>
<dbReference type="InterPro" id="IPR011049">
    <property type="entry name" value="Serralysin-like_metalloprot_C"/>
</dbReference>
<dbReference type="PROSITE" id="PS00330">
    <property type="entry name" value="HEMOLYSIN_CALCIUM"/>
    <property type="match status" value="2"/>
</dbReference>
<dbReference type="PANTHER" id="PTHR38340:SF1">
    <property type="entry name" value="S-LAYER PROTEIN"/>
    <property type="match status" value="1"/>
</dbReference>
<dbReference type="EMBL" id="FUKJ01000220">
    <property type="protein sequence ID" value="SJM92855.1"/>
    <property type="molecule type" value="Genomic_DNA"/>
</dbReference>
<dbReference type="SUPFAM" id="SSF51120">
    <property type="entry name" value="beta-Roll"/>
    <property type="match status" value="1"/>
</dbReference>
<accession>A0A1R4H9E0</accession>
<dbReference type="Gene3D" id="2.150.10.10">
    <property type="entry name" value="Serralysin-like metalloprotease, C-terminal"/>
    <property type="match status" value="2"/>
</dbReference>
<protein>
    <recommendedName>
        <fullName evidence="7">Calcium-binding protein</fullName>
    </recommendedName>
</protein>
<comment type="subcellular location">
    <subcellularLocation>
        <location evidence="1">Secreted</location>
    </subcellularLocation>
</comment>
<evidence type="ECO:0008006" key="7">
    <source>
        <dbReference type="Google" id="ProtNLM"/>
    </source>
</evidence>
<evidence type="ECO:0000256" key="4">
    <source>
        <dbReference type="SAM" id="MobiDB-lite"/>
    </source>
</evidence>
<reference evidence="6" key="1">
    <citation type="submission" date="2017-02" db="EMBL/GenBank/DDBJ databases">
        <authorList>
            <person name="Daims H."/>
        </authorList>
    </citation>
    <scope>NUCLEOTIDE SEQUENCE [LARGE SCALE GENOMIC DNA]</scope>
</reference>
<dbReference type="Proteomes" id="UP000195442">
    <property type="component" value="Unassembled WGS sequence"/>
</dbReference>
<keyword evidence="6" id="KW-1185">Reference proteome</keyword>
<dbReference type="Pfam" id="PF00353">
    <property type="entry name" value="HemolysinCabind"/>
    <property type="match status" value="3"/>
</dbReference>
<name>A0A1R4H9E0_9GAMM</name>
<dbReference type="InterPro" id="IPR001343">
    <property type="entry name" value="Hemolysn_Ca-bd"/>
</dbReference>
<evidence type="ECO:0000313" key="5">
    <source>
        <dbReference type="EMBL" id="SJM92855.1"/>
    </source>
</evidence>
<evidence type="ECO:0000256" key="2">
    <source>
        <dbReference type="ARBA" id="ARBA00022525"/>
    </source>
</evidence>
<dbReference type="RefSeq" id="WP_218780288.1">
    <property type="nucleotide sequence ID" value="NZ_FUKJ01000220.1"/>
</dbReference>
<keyword evidence="3" id="KW-0106">Calcium</keyword>
<dbReference type="GO" id="GO:0005576">
    <property type="term" value="C:extracellular region"/>
    <property type="evidence" value="ECO:0007669"/>
    <property type="project" value="UniProtKB-SubCell"/>
</dbReference>
<sequence>MKNLLKKIATAQRSDTNLDRQFNECNRGTAMKLHHSIILISAVALCLPLSVNAGEAKRVRGVVEYNDNGILDNSANEVIVGLVNGRFRVTDTGDRVTAGEGCSIIDRNNVECGDTNPSKVKMDLAGGKDSARLRVRSANVKLEINGGEGNDTLKGGGANDTLNGGGGDDTLNGVGGADTINGDFGNDVINGGSDNDILDGGPDQDILKGEKGADTLRGGFGNDRLTGGSGEDSMFGDQGDDKLLADDNEKDTVVDGGFNFPLPFPENDKCDVDSDFLDTVRNCEQIDG</sequence>
<proteinExistence type="predicted"/>
<dbReference type="AlphaFoldDB" id="A0A1R4H9E0"/>
<dbReference type="InterPro" id="IPR018511">
    <property type="entry name" value="Hemolysin-typ_Ca-bd_CS"/>
</dbReference>
<evidence type="ECO:0000313" key="6">
    <source>
        <dbReference type="Proteomes" id="UP000195442"/>
    </source>
</evidence>
<evidence type="ECO:0000256" key="1">
    <source>
        <dbReference type="ARBA" id="ARBA00004613"/>
    </source>
</evidence>
<gene>
    <name evidence="5" type="ORF">CRENPOLYSF2_2970004</name>
</gene>
<dbReference type="PANTHER" id="PTHR38340">
    <property type="entry name" value="S-LAYER PROTEIN"/>
    <property type="match status" value="1"/>
</dbReference>
<dbReference type="PRINTS" id="PR00313">
    <property type="entry name" value="CABNDNGRPT"/>
</dbReference>
<dbReference type="InterPro" id="IPR050557">
    <property type="entry name" value="RTX_toxin/Mannuronan_C5-epim"/>
</dbReference>
<feature type="region of interest" description="Disordered" evidence="4">
    <location>
        <begin position="218"/>
        <end position="241"/>
    </location>
</feature>